<dbReference type="GO" id="GO:0050660">
    <property type="term" value="F:flavin adenine dinucleotide binding"/>
    <property type="evidence" value="ECO:0007669"/>
    <property type="project" value="InterPro"/>
</dbReference>
<dbReference type="Pfam" id="PF00743">
    <property type="entry name" value="FMO-like"/>
    <property type="match status" value="1"/>
</dbReference>
<keyword evidence="2" id="KW-0285">Flavoprotein</keyword>
<dbReference type="InterPro" id="IPR036188">
    <property type="entry name" value="FAD/NAD-bd_sf"/>
</dbReference>
<accession>A0A375YB41</accession>
<evidence type="ECO:0000256" key="3">
    <source>
        <dbReference type="ARBA" id="ARBA00022827"/>
    </source>
</evidence>
<dbReference type="InterPro" id="IPR051209">
    <property type="entry name" value="FAD-bind_Monooxygenase_sf"/>
</dbReference>
<reference evidence="5 6" key="1">
    <citation type="submission" date="2018-05" db="EMBL/GenBank/DDBJ databases">
        <authorList>
            <consortium name="IHU Genomes"/>
        </authorList>
    </citation>
    <scope>NUCLEOTIDE SEQUENCE [LARGE SCALE GENOMIC DNA]</scope>
    <source>
        <strain evidence="5 6">P7335</strain>
    </source>
</reference>
<dbReference type="Proteomes" id="UP000252008">
    <property type="component" value="Unassembled WGS sequence"/>
</dbReference>
<dbReference type="PANTHER" id="PTHR42877:SF4">
    <property type="entry name" value="FAD_NAD(P)-BINDING DOMAIN-CONTAINING PROTEIN-RELATED"/>
    <property type="match status" value="1"/>
</dbReference>
<keyword evidence="3" id="KW-0274">FAD</keyword>
<keyword evidence="6" id="KW-1185">Reference proteome</keyword>
<dbReference type="PANTHER" id="PTHR42877">
    <property type="entry name" value="L-ORNITHINE N(5)-MONOOXYGENASE-RELATED"/>
    <property type="match status" value="1"/>
</dbReference>
<evidence type="ECO:0000256" key="2">
    <source>
        <dbReference type="ARBA" id="ARBA00022630"/>
    </source>
</evidence>
<evidence type="ECO:0000256" key="4">
    <source>
        <dbReference type="ARBA" id="ARBA00023002"/>
    </source>
</evidence>
<dbReference type="STRING" id="39692.BST38_03075"/>
<name>A0A375YB41_MYCPF</name>
<gene>
    <name evidence="5" type="ORF">MPP7335_00042</name>
</gene>
<dbReference type="AlphaFoldDB" id="A0A375YB41"/>
<comment type="similarity">
    <text evidence="1">Belongs to the FAD-binding monooxygenase family.</text>
</comment>
<dbReference type="RefSeq" id="WP_083141786.1">
    <property type="nucleotide sequence ID" value="NZ_MVID01000002.1"/>
</dbReference>
<dbReference type="GO" id="GO:0004499">
    <property type="term" value="F:N,N-dimethylaniline monooxygenase activity"/>
    <property type="evidence" value="ECO:0007669"/>
    <property type="project" value="InterPro"/>
</dbReference>
<sequence length="646" mass="72418">MKVSRASFSPDPGVLRNALQEASIATLLPVLTQLTGDERWISDEFRVARPVGFVDDPTGGLSEGQQSEVREAAAEAVLAWAAGAPVQMPDPDPAMLSRLMTAAMGQRVSEAYSPMIAEQIGLRPFVPEKVSGRAGTDVLDVAVIGAGVSGIVVARALKSAGIPYTVYEKNDEVGGTWWENRYPGARVDVPSNLYSFSFNTKAWSEHFSRRDEIADYMIATSEELGIRDAIRFGHDVRSARWDEASQLWHLTVVADGRTQEVTARAVITAVGLHNRPKYPDIPGLDQFAGETVHSAAWPEDLDMTGRRVGVIGASASAMQVVTATVDIVDRVTIFQRSPHWIVPNEMYFQPVSESINWLLENVPLYWEWNRFRLYWIYTEGMFPALVVDPEWDRSKNSVNAYNDAIRRFYTSYLHQKLADRPDLIERTTPSFPPFGRRILLDNGWFDALLRDDVDLVTEKIERIDERGIVTADGVCCEVDTIVLCTGFQQQRFLYPLEVLGRDGRSLREEWHDDDARAYLGLTTPGYPNLFYLFGPNTNPPGGSFINLAEAQARYIVEMLTTMVSEGLTAVDCRREVFEDYNRRLDEANSTMVFAQDGVESYYRNSTGRVVTNSPWTVLQYWTMTRHPDLADYELTAADDPAQVPAP</sequence>
<dbReference type="InterPro" id="IPR020946">
    <property type="entry name" value="Flavin_mOase-like"/>
</dbReference>
<keyword evidence="4" id="KW-0560">Oxidoreductase</keyword>
<evidence type="ECO:0000313" key="5">
    <source>
        <dbReference type="EMBL" id="SRX78319.1"/>
    </source>
</evidence>
<dbReference type="EMBL" id="UEGS01000001">
    <property type="protein sequence ID" value="SRX78319.1"/>
    <property type="molecule type" value="Genomic_DNA"/>
</dbReference>
<dbReference type="GO" id="GO:0050661">
    <property type="term" value="F:NADP binding"/>
    <property type="evidence" value="ECO:0007669"/>
    <property type="project" value="InterPro"/>
</dbReference>
<dbReference type="PRINTS" id="PR00420">
    <property type="entry name" value="RNGMNOXGNASE"/>
</dbReference>
<organism evidence="5 6">
    <name type="scientific">Mycolicibacterium parafortuitum</name>
    <name type="common">Mycobacterium parafortuitum</name>
    <dbReference type="NCBI Taxonomy" id="39692"/>
    <lineage>
        <taxon>Bacteria</taxon>
        <taxon>Bacillati</taxon>
        <taxon>Actinomycetota</taxon>
        <taxon>Actinomycetes</taxon>
        <taxon>Mycobacteriales</taxon>
        <taxon>Mycobacteriaceae</taxon>
        <taxon>Mycolicibacterium</taxon>
    </lineage>
</organism>
<evidence type="ECO:0000313" key="6">
    <source>
        <dbReference type="Proteomes" id="UP000252008"/>
    </source>
</evidence>
<dbReference type="SUPFAM" id="SSF51905">
    <property type="entry name" value="FAD/NAD(P)-binding domain"/>
    <property type="match status" value="1"/>
</dbReference>
<dbReference type="Gene3D" id="3.50.50.60">
    <property type="entry name" value="FAD/NAD(P)-binding domain"/>
    <property type="match status" value="2"/>
</dbReference>
<protein>
    <submittedName>
        <fullName evidence="5">Putative flavoprotein involved in K+ transport [Gordonia sp. KTR9]</fullName>
    </submittedName>
</protein>
<proteinExistence type="inferred from homology"/>
<evidence type="ECO:0000256" key="1">
    <source>
        <dbReference type="ARBA" id="ARBA00010139"/>
    </source>
</evidence>